<evidence type="ECO:0000256" key="1">
    <source>
        <dbReference type="PROSITE-ProRule" id="PRU00409"/>
    </source>
</evidence>
<dbReference type="GO" id="GO:0005524">
    <property type="term" value="F:ATP binding"/>
    <property type="evidence" value="ECO:0007669"/>
    <property type="project" value="UniProtKB-UniRule"/>
</dbReference>
<keyword evidence="4" id="KW-1185">Reference proteome</keyword>
<evidence type="ECO:0000313" key="3">
    <source>
        <dbReference type="EMBL" id="EGD53809.1"/>
    </source>
</evidence>
<accession>F1YN98</accession>
<dbReference type="Gene3D" id="3.40.50.20">
    <property type="match status" value="1"/>
</dbReference>
<dbReference type="Proteomes" id="UP000035065">
    <property type="component" value="Unassembled WGS sequence"/>
</dbReference>
<keyword evidence="1" id="KW-0067">ATP-binding</keyword>
<keyword evidence="1" id="KW-0547">Nucleotide-binding</keyword>
<dbReference type="STRING" id="644548.SCNU_16973"/>
<dbReference type="SUPFAM" id="SSF56059">
    <property type="entry name" value="Glutathione synthetase ATP-binding domain-like"/>
    <property type="match status" value="1"/>
</dbReference>
<reference evidence="3 4" key="1">
    <citation type="journal article" date="2011" name="J. Bacteriol.">
        <title>Draft Genome Sequence of Gordonia neofelifaecis NRRL B-59395, a Cholesterol-Degrading Actinomycete.</title>
        <authorList>
            <person name="Ge F."/>
            <person name="Li W."/>
            <person name="Chen G."/>
            <person name="Liu Y."/>
            <person name="Zhang G."/>
            <person name="Yong B."/>
            <person name="Wang Q."/>
            <person name="Wang N."/>
            <person name="Huang Z."/>
            <person name="Li W."/>
            <person name="Wang J."/>
            <person name="Wu C."/>
            <person name="Xie Q."/>
            <person name="Liu G."/>
        </authorList>
    </citation>
    <scope>NUCLEOTIDE SEQUENCE [LARGE SCALE GENOMIC DNA]</scope>
    <source>
        <strain evidence="3 4">NRRL B-59395</strain>
    </source>
</reference>
<name>F1YN98_9ACTN</name>
<dbReference type="EMBL" id="AEUD01000017">
    <property type="protein sequence ID" value="EGD53809.1"/>
    <property type="molecule type" value="Genomic_DNA"/>
</dbReference>
<proteinExistence type="predicted"/>
<protein>
    <recommendedName>
        <fullName evidence="2">ATP-grasp domain-containing protein</fullName>
    </recommendedName>
</protein>
<dbReference type="PROSITE" id="PS50975">
    <property type="entry name" value="ATP_GRASP"/>
    <property type="match status" value="1"/>
</dbReference>
<comment type="caution">
    <text evidence="3">The sequence shown here is derived from an EMBL/GenBank/DDBJ whole genome shotgun (WGS) entry which is preliminary data.</text>
</comment>
<dbReference type="Gene3D" id="3.30.470.20">
    <property type="entry name" value="ATP-grasp fold, B domain"/>
    <property type="match status" value="1"/>
</dbReference>
<dbReference type="GO" id="GO:0046872">
    <property type="term" value="F:metal ion binding"/>
    <property type="evidence" value="ECO:0007669"/>
    <property type="project" value="InterPro"/>
</dbReference>
<dbReference type="eggNOG" id="COG0458">
    <property type="taxonomic scope" value="Bacteria"/>
</dbReference>
<feature type="domain" description="ATP-grasp" evidence="2">
    <location>
        <begin position="111"/>
        <end position="293"/>
    </location>
</feature>
<evidence type="ECO:0000259" key="2">
    <source>
        <dbReference type="PROSITE" id="PS50975"/>
    </source>
</evidence>
<sequence>MPFAVDEIRKLGATGRFVLATDTFEAAPGSHSRGASAHAVTPAPTQRTGEFIDSIIDLMSEHDINWLLPMFEDVFYLSAHREKILAAHPEATLFFPGFDALHKVHDKVSFTELCGELGLPVAEPITATDEEQFKAAIGNWDHWFARAAYGRGGMDIITNTGPLAGDGDIDDIHPTVDDPWMVQQFLSGTDRCSWSVAHEGEIVLHSCYEHPLMIDDRGGIVFESVDSPQSLEAAQRIAKELNWTGQISFDYMVTEDGTHYMVECNPRPTAGCTVATPEEFDTALFSPDGLVVVPAGRKKKIEVAVVRDTLRHPLRARSNRAAAKGATDVYYGDHDYLPLLYTALSLQHIRAYRKALGMNRKKGEQLVATQFFDVLYDGGGISV</sequence>
<dbReference type="InterPro" id="IPR011761">
    <property type="entry name" value="ATP-grasp"/>
</dbReference>
<gene>
    <name evidence="3" type="ORF">SCNU_16973</name>
</gene>
<evidence type="ECO:0000313" key="4">
    <source>
        <dbReference type="Proteomes" id="UP000035065"/>
    </source>
</evidence>
<dbReference type="AlphaFoldDB" id="F1YN98"/>
<organism evidence="3 4">
    <name type="scientific">Gordonia neofelifaecis NRRL B-59395</name>
    <dbReference type="NCBI Taxonomy" id="644548"/>
    <lineage>
        <taxon>Bacteria</taxon>
        <taxon>Bacillati</taxon>
        <taxon>Actinomycetota</taxon>
        <taxon>Actinomycetes</taxon>
        <taxon>Mycobacteriales</taxon>
        <taxon>Gordoniaceae</taxon>
        <taxon>Gordonia</taxon>
    </lineage>
</organism>